<dbReference type="PANTHER" id="PTHR43178:SF2">
    <property type="entry name" value="DIHYDROLIPOYLLYSINE-RESIDUE ACETYLTRANSFERASE COMPONENT OF PYRUVATE DEHYDROGENASE COMPLEX"/>
    <property type="match status" value="1"/>
</dbReference>
<dbReference type="CDD" id="cd06849">
    <property type="entry name" value="lipoyl_domain"/>
    <property type="match status" value="2"/>
</dbReference>
<dbReference type="Gene3D" id="4.10.320.10">
    <property type="entry name" value="E3-binding domain"/>
    <property type="match status" value="1"/>
</dbReference>
<evidence type="ECO:0000256" key="2">
    <source>
        <dbReference type="ARBA" id="ARBA00011484"/>
    </source>
</evidence>
<evidence type="ECO:0000256" key="10">
    <source>
        <dbReference type="SAM" id="MobiDB-lite"/>
    </source>
</evidence>
<proteinExistence type="inferred from homology"/>
<evidence type="ECO:0000313" key="13">
    <source>
        <dbReference type="EMBL" id="QQD16882.1"/>
    </source>
</evidence>
<dbReference type="GO" id="GO:0004742">
    <property type="term" value="F:dihydrolipoyllysine-residue acetyltransferase activity"/>
    <property type="evidence" value="ECO:0007669"/>
    <property type="project" value="UniProtKB-UniRule"/>
</dbReference>
<evidence type="ECO:0000256" key="4">
    <source>
        <dbReference type="ARBA" id="ARBA00022737"/>
    </source>
</evidence>
<dbReference type="Pfam" id="PF00198">
    <property type="entry name" value="2-oxoacid_dh"/>
    <property type="match status" value="1"/>
</dbReference>
<dbReference type="Pfam" id="PF02817">
    <property type="entry name" value="E3_binding"/>
    <property type="match status" value="1"/>
</dbReference>
<feature type="compositionally biased region" description="Low complexity" evidence="10">
    <location>
        <begin position="120"/>
        <end position="135"/>
    </location>
</feature>
<dbReference type="PROSITE" id="PS00189">
    <property type="entry name" value="LIPOYL"/>
    <property type="match status" value="2"/>
</dbReference>
<sequence length="573" mass="59691">MATETIKIPDLGGGDDVEVIEVCVSVGDSVQQEDSLLVLESDKASMEVPAPKAGTVKSIALKVGDSVSEGDAILELEIEGDSEAEASDDASEADDAEASAEPEPDSEPDSEKDTEAKTESAPAQDSSPAPAAQSQEQTVKVPDVGGADGIEVIEVCVAEGDEVEEGDSLIVLESDKASMEVPAPYGGKVVSLLIKVGDNAAEGTDIAVMAVSGDDAAPAQSAADSAEDSSAHSDDGESTSSASEASSPSPAPAPQAAPQSQPAPQGADPNTARGEDIYAGPAVRKMAREFGIPLVEVKGSGPRGRIVKEDLHAYVKALTENKPAAAAGGGLPSIPDIDFSQFGEIDIQPRSKLDKLTATNMHRSWVNLPHVTHFDDVDITELELFRKGLKQEAEQRGVKLTPLPFLLKAAAAALAANPAFNASLTSDGESVVYKKYINIGMAVDTPAGLVVPVVRDVDKKSLWQLAEETAELAAKAKDRKLKPADMQGGCFTISSLGNIGGTGFTPIINAPELAILGVSKLSVKPQWDGEQFQPRQMLPLSLSYDHRAINGADAGKFMQFIGAALADIRRLLL</sequence>
<dbReference type="InterPro" id="IPR011053">
    <property type="entry name" value="Single_hybrid_motif"/>
</dbReference>
<dbReference type="GO" id="GO:0031405">
    <property type="term" value="F:lipoic acid binding"/>
    <property type="evidence" value="ECO:0007669"/>
    <property type="project" value="TreeGrafter"/>
</dbReference>
<keyword evidence="14" id="KW-1185">Reference proteome</keyword>
<dbReference type="Proteomes" id="UP000596063">
    <property type="component" value="Chromosome"/>
</dbReference>
<dbReference type="KEGG" id="snan:I6N98_10850"/>
<evidence type="ECO:0000256" key="6">
    <source>
        <dbReference type="ARBA" id="ARBA00023315"/>
    </source>
</evidence>
<name>A0A7T4UNT0_9GAMM</name>
<evidence type="ECO:0000256" key="3">
    <source>
        <dbReference type="ARBA" id="ARBA00022679"/>
    </source>
</evidence>
<feature type="domain" description="Peripheral subunit-binding (PSBD)" evidence="12">
    <location>
        <begin position="278"/>
        <end position="315"/>
    </location>
</feature>
<feature type="compositionally biased region" description="Low complexity" evidence="10">
    <location>
        <begin position="238"/>
        <end position="248"/>
    </location>
</feature>
<dbReference type="EMBL" id="CP066167">
    <property type="protein sequence ID" value="QQD16882.1"/>
    <property type="molecule type" value="Genomic_DNA"/>
</dbReference>
<dbReference type="GO" id="GO:0045254">
    <property type="term" value="C:pyruvate dehydrogenase complex"/>
    <property type="evidence" value="ECO:0007669"/>
    <property type="project" value="UniProtKB-UniRule"/>
</dbReference>
<evidence type="ECO:0000256" key="5">
    <source>
        <dbReference type="ARBA" id="ARBA00022823"/>
    </source>
</evidence>
<feature type="domain" description="Lipoyl-binding" evidence="11">
    <location>
        <begin position="3"/>
        <end position="77"/>
    </location>
</feature>
<comment type="catalytic activity">
    <reaction evidence="8 9">
        <text>N(6)-[(R)-dihydrolipoyl]-L-lysyl-[protein] + acetyl-CoA = N(6)-[(R)-S(8)-acetyldihydrolipoyl]-L-lysyl-[protein] + CoA</text>
        <dbReference type="Rhea" id="RHEA:17017"/>
        <dbReference type="Rhea" id="RHEA-COMP:10475"/>
        <dbReference type="Rhea" id="RHEA-COMP:10478"/>
        <dbReference type="ChEBI" id="CHEBI:57287"/>
        <dbReference type="ChEBI" id="CHEBI:57288"/>
        <dbReference type="ChEBI" id="CHEBI:83100"/>
        <dbReference type="ChEBI" id="CHEBI:83111"/>
        <dbReference type="EC" id="2.3.1.12"/>
    </reaction>
</comment>
<evidence type="ECO:0000256" key="7">
    <source>
        <dbReference type="ARBA" id="ARBA00025211"/>
    </source>
</evidence>
<organism evidence="13 14">
    <name type="scientific">Spongiibacter nanhainus</name>
    <dbReference type="NCBI Taxonomy" id="2794344"/>
    <lineage>
        <taxon>Bacteria</taxon>
        <taxon>Pseudomonadati</taxon>
        <taxon>Pseudomonadota</taxon>
        <taxon>Gammaproteobacteria</taxon>
        <taxon>Cellvibrionales</taxon>
        <taxon>Spongiibacteraceae</taxon>
        <taxon>Spongiibacter</taxon>
    </lineage>
</organism>
<dbReference type="Pfam" id="PF00364">
    <property type="entry name" value="Biotin_lipoyl"/>
    <property type="match status" value="2"/>
</dbReference>
<feature type="compositionally biased region" description="Basic and acidic residues" evidence="10">
    <location>
        <begin position="109"/>
        <end position="118"/>
    </location>
</feature>
<keyword evidence="5 9" id="KW-0450">Lipoyl</keyword>
<evidence type="ECO:0000256" key="9">
    <source>
        <dbReference type="RuleBase" id="RU361137"/>
    </source>
</evidence>
<feature type="compositionally biased region" description="Low complexity" evidence="10">
    <location>
        <begin position="256"/>
        <end position="265"/>
    </location>
</feature>
<dbReference type="Gene3D" id="3.30.559.10">
    <property type="entry name" value="Chloramphenicol acetyltransferase-like domain"/>
    <property type="match status" value="1"/>
</dbReference>
<dbReference type="AlphaFoldDB" id="A0A7T4UNT0"/>
<keyword evidence="3 9" id="KW-0808">Transferase</keyword>
<keyword evidence="6 9" id="KW-0012">Acyltransferase</keyword>
<dbReference type="InterPro" id="IPR001078">
    <property type="entry name" value="2-oxoacid_DH_actylTfrase"/>
</dbReference>
<dbReference type="InterPro" id="IPR004167">
    <property type="entry name" value="PSBD"/>
</dbReference>
<evidence type="ECO:0000256" key="1">
    <source>
        <dbReference type="ARBA" id="ARBA00007317"/>
    </source>
</evidence>
<dbReference type="InterPro" id="IPR036625">
    <property type="entry name" value="E3-bd_dom_sf"/>
</dbReference>
<dbReference type="PROSITE" id="PS51826">
    <property type="entry name" value="PSBD"/>
    <property type="match status" value="1"/>
</dbReference>
<evidence type="ECO:0000259" key="12">
    <source>
        <dbReference type="PROSITE" id="PS51826"/>
    </source>
</evidence>
<dbReference type="FunFam" id="2.40.50.100:FF:000009">
    <property type="entry name" value="Acetyltransferase component of pyruvate dehydrogenase complex"/>
    <property type="match status" value="1"/>
</dbReference>
<dbReference type="RefSeq" id="WP_198568384.1">
    <property type="nucleotide sequence ID" value="NZ_CP066167.1"/>
</dbReference>
<dbReference type="EC" id="2.3.1.12" evidence="9"/>
<keyword evidence="4" id="KW-0677">Repeat</keyword>
<dbReference type="GO" id="GO:0006086">
    <property type="term" value="P:pyruvate decarboxylation to acetyl-CoA"/>
    <property type="evidence" value="ECO:0007669"/>
    <property type="project" value="UniProtKB-UniRule"/>
</dbReference>
<dbReference type="InterPro" id="IPR003016">
    <property type="entry name" value="2-oxoA_DH_lipoyl-BS"/>
</dbReference>
<reference evidence="13 14" key="1">
    <citation type="submission" date="2020-12" db="EMBL/GenBank/DDBJ databases">
        <authorList>
            <person name="Shan Y."/>
        </authorList>
    </citation>
    <scope>NUCLEOTIDE SEQUENCE [LARGE SCALE GENOMIC DNA]</scope>
    <source>
        <strain evidence="14">csc3.9</strain>
    </source>
</reference>
<dbReference type="InterPro" id="IPR006256">
    <property type="entry name" value="AcTrfase_Pyrv_DH_cplx"/>
</dbReference>
<comment type="cofactor">
    <cofactor evidence="9">
        <name>(R)-lipoate</name>
        <dbReference type="ChEBI" id="CHEBI:83088"/>
    </cofactor>
    <text evidence="9">Binds 2 lipoyl cofactors covalently.</text>
</comment>
<dbReference type="PANTHER" id="PTHR43178">
    <property type="entry name" value="DIHYDROLIPOAMIDE ACETYLTRANSFERASE COMPONENT OF PYRUVATE DEHYDROGENASE COMPLEX"/>
    <property type="match status" value="1"/>
</dbReference>
<feature type="compositionally biased region" description="Acidic residues" evidence="10">
    <location>
        <begin position="72"/>
        <end position="108"/>
    </location>
</feature>
<dbReference type="FunFam" id="3.30.559.10:FF:000004">
    <property type="entry name" value="Acetyltransferase component of pyruvate dehydrogenase complex"/>
    <property type="match status" value="1"/>
</dbReference>
<evidence type="ECO:0000256" key="8">
    <source>
        <dbReference type="ARBA" id="ARBA00048370"/>
    </source>
</evidence>
<comment type="subunit">
    <text evidence="2 9">Forms a 24-polypeptide structural core with octahedral symmetry.</text>
</comment>
<dbReference type="InterPro" id="IPR000089">
    <property type="entry name" value="Biotin_lipoyl"/>
</dbReference>
<dbReference type="PROSITE" id="PS50968">
    <property type="entry name" value="BIOTINYL_LIPOYL"/>
    <property type="match status" value="2"/>
</dbReference>
<feature type="region of interest" description="Disordered" evidence="10">
    <location>
        <begin position="72"/>
        <end position="146"/>
    </location>
</feature>
<feature type="domain" description="Lipoyl-binding" evidence="11">
    <location>
        <begin position="136"/>
        <end position="210"/>
    </location>
</feature>
<dbReference type="SUPFAM" id="SSF47005">
    <property type="entry name" value="Peripheral subunit-binding domain of 2-oxo acid dehydrogenase complex"/>
    <property type="match status" value="1"/>
</dbReference>
<dbReference type="Gene3D" id="2.40.50.100">
    <property type="match status" value="2"/>
</dbReference>
<evidence type="ECO:0000313" key="14">
    <source>
        <dbReference type="Proteomes" id="UP000596063"/>
    </source>
</evidence>
<comment type="similarity">
    <text evidence="1 9">Belongs to the 2-oxoacid dehydrogenase family.</text>
</comment>
<dbReference type="InterPro" id="IPR023213">
    <property type="entry name" value="CAT-like_dom_sf"/>
</dbReference>
<dbReference type="InterPro" id="IPR050743">
    <property type="entry name" value="2-oxoacid_DH_E2_comp"/>
</dbReference>
<accession>A0A7T4UNT0</accession>
<dbReference type="SUPFAM" id="SSF52777">
    <property type="entry name" value="CoA-dependent acyltransferases"/>
    <property type="match status" value="1"/>
</dbReference>
<dbReference type="SUPFAM" id="SSF51230">
    <property type="entry name" value="Single hybrid motif"/>
    <property type="match status" value="2"/>
</dbReference>
<gene>
    <name evidence="13" type="primary">aceF</name>
    <name evidence="13" type="ORF">I6N98_10850</name>
</gene>
<dbReference type="NCBIfam" id="TIGR01348">
    <property type="entry name" value="PDHac_trf_long"/>
    <property type="match status" value="1"/>
</dbReference>
<comment type="function">
    <text evidence="7">The pyruvate dehydrogenase complex catalyzes the overall conversion of pyruvate to acetyl-CoA and CO(2). It contains multiple copies of three enzymatic components: pyruvate dehydrogenase (E1), dihydrolipoamide acetyltransferase (E2) and lipoamide dehydrogenase (E3).</text>
</comment>
<protein>
    <recommendedName>
        <fullName evidence="9">Acetyltransferase component of pyruvate dehydrogenase complex</fullName>
        <ecNumber evidence="9">2.3.1.12</ecNumber>
    </recommendedName>
</protein>
<feature type="region of interest" description="Disordered" evidence="10">
    <location>
        <begin position="218"/>
        <end position="275"/>
    </location>
</feature>
<evidence type="ECO:0000259" key="11">
    <source>
        <dbReference type="PROSITE" id="PS50968"/>
    </source>
</evidence>
<dbReference type="GO" id="GO:0005737">
    <property type="term" value="C:cytoplasm"/>
    <property type="evidence" value="ECO:0007669"/>
    <property type="project" value="TreeGrafter"/>
</dbReference>